<dbReference type="Pfam" id="PF07791">
    <property type="entry name" value="Imm11"/>
    <property type="match status" value="1"/>
</dbReference>
<protein>
    <recommendedName>
        <fullName evidence="1">Immunity MXAN-0049 protein domain-containing protein</fullName>
    </recommendedName>
</protein>
<reference evidence="2 3" key="1">
    <citation type="submission" date="2020-08" db="EMBL/GenBank/DDBJ databases">
        <authorList>
            <person name="Liu C."/>
            <person name="Sun Q."/>
        </authorList>
    </citation>
    <scope>NUCLEOTIDE SEQUENCE [LARGE SCALE GENOMIC DNA]</scope>
    <source>
        <strain evidence="2 3">NSJ-4</strain>
    </source>
</reference>
<gene>
    <name evidence="2" type="ORF">H9Q76_03910</name>
</gene>
<organism evidence="2 3">
    <name type="scientific">Wujia chipingensis</name>
    <dbReference type="NCBI Taxonomy" id="2763670"/>
    <lineage>
        <taxon>Bacteria</taxon>
        <taxon>Bacillati</taxon>
        <taxon>Bacillota</taxon>
        <taxon>Clostridia</taxon>
        <taxon>Lachnospirales</taxon>
        <taxon>Lachnospiraceae</taxon>
        <taxon>Wujia</taxon>
    </lineage>
</organism>
<keyword evidence="3" id="KW-1185">Reference proteome</keyword>
<evidence type="ECO:0000313" key="3">
    <source>
        <dbReference type="Proteomes" id="UP000515819"/>
    </source>
</evidence>
<dbReference type="EMBL" id="CP060632">
    <property type="protein sequence ID" value="QNM00437.1"/>
    <property type="molecule type" value="Genomic_DNA"/>
</dbReference>
<dbReference type="InterPro" id="IPR012433">
    <property type="entry name" value="Imm11"/>
</dbReference>
<dbReference type="Proteomes" id="UP000515819">
    <property type="component" value="Chromosome"/>
</dbReference>
<dbReference type="RefSeq" id="WP_117780311.1">
    <property type="nucleotide sequence ID" value="NZ_CP060632.1"/>
</dbReference>
<feature type="domain" description="Immunity MXAN-0049 protein" evidence="1">
    <location>
        <begin position="2"/>
        <end position="77"/>
    </location>
</feature>
<sequence>MKYYKLSMDMNRGNDIICHFDDKFTIPQNALIMGKYFNQWDDKTVIRFSIEEGSVWTDYLANDKGWFLVSEKLKKSLNP</sequence>
<dbReference type="AlphaFoldDB" id="A0A7G9FPF5"/>
<evidence type="ECO:0000259" key="1">
    <source>
        <dbReference type="Pfam" id="PF07791"/>
    </source>
</evidence>
<evidence type="ECO:0000313" key="2">
    <source>
        <dbReference type="EMBL" id="QNM00437.1"/>
    </source>
</evidence>
<name>A0A7G9FPF5_9FIRM</name>
<accession>A0A7G9FPF5</accession>
<proteinExistence type="predicted"/>
<dbReference type="KEGG" id="wcp:H9Q76_03910"/>